<sequence length="119" mass="13714">MIKTQIDPDTNETLYDFGIYNDDEGYYKKYQTVNCEYDAIYIIKANAPINTEAHANVQTQLSSGKVKFLIDERTAQIKLLGTEKGKKMSAEERANYLYPFTLTSILKEEMLNLREENEG</sequence>
<organism evidence="1">
    <name type="scientific">Siphoviridae sp. ctxMM9</name>
    <dbReference type="NCBI Taxonomy" id="2827973"/>
    <lineage>
        <taxon>Viruses</taxon>
        <taxon>Duplodnaviria</taxon>
        <taxon>Heunggongvirae</taxon>
        <taxon>Uroviricota</taxon>
        <taxon>Caudoviricetes</taxon>
    </lineage>
</organism>
<name>A0A8S5T6G5_9CAUD</name>
<proteinExistence type="predicted"/>
<dbReference type="EMBL" id="BK032759">
    <property type="protein sequence ID" value="DAF58704.1"/>
    <property type="molecule type" value="Genomic_DNA"/>
</dbReference>
<protein>
    <submittedName>
        <fullName evidence="1">Terminase large subunit</fullName>
    </submittedName>
</protein>
<reference evidence="1" key="1">
    <citation type="journal article" date="2021" name="Proc. Natl. Acad. Sci. U.S.A.">
        <title>A Catalog of Tens of Thousands of Viruses from Human Metagenomes Reveals Hidden Associations with Chronic Diseases.</title>
        <authorList>
            <person name="Tisza M.J."/>
            <person name="Buck C.B."/>
        </authorList>
    </citation>
    <scope>NUCLEOTIDE SEQUENCE</scope>
    <source>
        <strain evidence="1">CtxMM9</strain>
    </source>
</reference>
<accession>A0A8S5T6G5</accession>
<evidence type="ECO:0000313" key="1">
    <source>
        <dbReference type="EMBL" id="DAF58704.1"/>
    </source>
</evidence>